<sequence length="217" mass="24696">MNELTLHIGNKNYSSWSMRPWLVLKKSGLPFNENLIKLDVPGYKEKLLALTDAGTVPVLQIGDDFLPDSLAISNWLSQCVPNLWPKSKETKALAQGLCRQMQIEFAELRAHAPMNLRRRSSPELPLSCLDDAQRMDDMFCECLGKHDGPFLFDQWSIADAFATPYATRFVSYNIPRSAKFDTYMSELMCDNDYLEWETAALSEVWALPDTDMIYGGK</sequence>
<dbReference type="InterPro" id="IPR036249">
    <property type="entry name" value="Thioredoxin-like_sf"/>
</dbReference>
<dbReference type="InterPro" id="IPR004045">
    <property type="entry name" value="Glutathione_S-Trfase_N"/>
</dbReference>
<dbReference type="Pfam" id="PF13409">
    <property type="entry name" value="GST_N_2"/>
    <property type="match status" value="1"/>
</dbReference>
<dbReference type="EMBL" id="DRMJ01000204">
    <property type="protein sequence ID" value="HHL42783.1"/>
    <property type="molecule type" value="Genomic_DNA"/>
</dbReference>
<organism evidence="2">
    <name type="scientific">Hellea balneolensis</name>
    <dbReference type="NCBI Taxonomy" id="287478"/>
    <lineage>
        <taxon>Bacteria</taxon>
        <taxon>Pseudomonadati</taxon>
        <taxon>Pseudomonadota</taxon>
        <taxon>Alphaproteobacteria</taxon>
        <taxon>Maricaulales</taxon>
        <taxon>Robiginitomaculaceae</taxon>
        <taxon>Hellea</taxon>
    </lineage>
</organism>
<gene>
    <name evidence="2" type="ORF">ENJ42_04130</name>
</gene>
<reference evidence="2" key="1">
    <citation type="journal article" date="2020" name="mSystems">
        <title>Genome- and Community-Level Interaction Insights into Carbon Utilization and Element Cycling Functions of Hydrothermarchaeota in Hydrothermal Sediment.</title>
        <authorList>
            <person name="Zhou Z."/>
            <person name="Liu Y."/>
            <person name="Xu W."/>
            <person name="Pan J."/>
            <person name="Luo Z.H."/>
            <person name="Li M."/>
        </authorList>
    </citation>
    <scope>NUCLEOTIDE SEQUENCE [LARGE SCALE GENOMIC DNA]</scope>
    <source>
        <strain evidence="2">HyVt-485</strain>
    </source>
</reference>
<dbReference type="PROSITE" id="PS50404">
    <property type="entry name" value="GST_NTER"/>
    <property type="match status" value="1"/>
</dbReference>
<name>A0A7C5R0H7_9PROT</name>
<dbReference type="AlphaFoldDB" id="A0A7C5R0H7"/>
<dbReference type="Gene3D" id="3.40.30.10">
    <property type="entry name" value="Glutaredoxin"/>
    <property type="match status" value="1"/>
</dbReference>
<evidence type="ECO:0000259" key="1">
    <source>
        <dbReference type="PROSITE" id="PS50404"/>
    </source>
</evidence>
<dbReference type="SUPFAM" id="SSF47616">
    <property type="entry name" value="GST C-terminal domain-like"/>
    <property type="match status" value="1"/>
</dbReference>
<dbReference type="Gene3D" id="1.20.1050.10">
    <property type="match status" value="1"/>
</dbReference>
<protein>
    <submittedName>
        <fullName evidence="2">Glutathione S-transferase family protein</fullName>
    </submittedName>
</protein>
<evidence type="ECO:0000313" key="2">
    <source>
        <dbReference type="EMBL" id="HHL42783.1"/>
    </source>
</evidence>
<dbReference type="SUPFAM" id="SSF52833">
    <property type="entry name" value="Thioredoxin-like"/>
    <property type="match status" value="1"/>
</dbReference>
<comment type="caution">
    <text evidence="2">The sequence shown here is derived from an EMBL/GenBank/DDBJ whole genome shotgun (WGS) entry which is preliminary data.</text>
</comment>
<dbReference type="Proteomes" id="UP000885830">
    <property type="component" value="Unassembled WGS sequence"/>
</dbReference>
<feature type="domain" description="GST N-terminal" evidence="1">
    <location>
        <begin position="4"/>
        <end position="84"/>
    </location>
</feature>
<dbReference type="InterPro" id="IPR036282">
    <property type="entry name" value="Glutathione-S-Trfase_C_sf"/>
</dbReference>
<proteinExistence type="predicted"/>
<accession>A0A7C5R0H7</accession>